<keyword evidence="5" id="KW-0677">Repeat</keyword>
<evidence type="ECO:0000256" key="9">
    <source>
        <dbReference type="ARBA" id="ARBA00023136"/>
    </source>
</evidence>
<evidence type="ECO:0000256" key="4">
    <source>
        <dbReference type="ARBA" id="ARBA00022692"/>
    </source>
</evidence>
<dbReference type="InterPro" id="IPR013525">
    <property type="entry name" value="ABC2_TM"/>
</dbReference>
<evidence type="ECO:0000256" key="3">
    <source>
        <dbReference type="ARBA" id="ARBA00022448"/>
    </source>
</evidence>
<dbReference type="GO" id="GO:0016887">
    <property type="term" value="F:ATP hydrolysis activity"/>
    <property type="evidence" value="ECO:0007669"/>
    <property type="project" value="InterPro"/>
</dbReference>
<evidence type="ECO:0000256" key="2">
    <source>
        <dbReference type="ARBA" id="ARBA00006012"/>
    </source>
</evidence>
<evidence type="ECO:0000259" key="13">
    <source>
        <dbReference type="PROSITE" id="PS50893"/>
    </source>
</evidence>
<dbReference type="GO" id="GO:0140359">
    <property type="term" value="F:ABC-type transporter activity"/>
    <property type="evidence" value="ECO:0007669"/>
    <property type="project" value="InterPro"/>
</dbReference>
<keyword evidence="4 12" id="KW-0812">Transmembrane</keyword>
<sequence length="1493" mass="169780">MDKDNENEIEEPNGYEVSSASGRYEGLDQTAAQSIKDLAQSLLEESRESIHAAGEGVNPVFMSESGDDYNPKVDPANDEFSSKEWIKNLSTIIKSDPSFYKPYTLGCSWRDLSAVGASADVAYQTTFENLPWKALTWVYRRLKAANESDTFQILKPMDGIVNPGELLVVLGRPGSGCTTLLKSISSNTHGFKVTEDSKISYSGLSPKDIKRHFRGEVVYNAESDIHLPHLTVYQTLLTVARLKTPQNRIPGVDRESWAKHVTEVAMATYGLSHTRNTKVGGDLVRGVSGGERKRVSIAEVTICGSKFQCWDNATRGLDSATALEFIKALKAQAEIVDSAACVAIYQCSQDAYDLFDKVCVLYSGYQIYFGSAKNAKRYFQQMGYYCPSRQTTADFLTSITSPAERIINNGYIEKGINVPQTPEEMSDYWKNSPEYENLVRETDEFISQDHNSKISSIREAHQARQSKRARPAEPYTVSYLMQVKYLLIRNIWRIQNSYSITAFQVIGHSVMALLLGSMFYKVMKHTSTDTFYYRGSAMFFAVLFNAFSSLLEIFSLYEARPITEKHRTYSLYRPSADAFASILSEIPAKILTAIFFNLAYYFLVNFRRDGGRFFFYFLINIVGTFTMSHLFRCVGSLTKTLTEAMIPASILLLGMAMYAGFAIPETKMLGWSKWIWYINPLSYLFEALMTNEFHDRKFPCATFIPSGGEYEQFRGKERICGVVGSVPGENYVLGDNFLKKSYNYDIEHKWRAFGVGMAYVIFFFFVYLFLCEINEGAKQKGEILVFPQTVVRKMRKQKKIRSRTNALNDLEKNIGTNATNLTDTTLVKESSDSTDEVQEQSGLTKSKAIFHWRNLCYDVQIKAETRRILSDVDGWVKPGTLTALMGSSGAGKTTLLDCLAERVTMGVITGDIFVNGKRRDASFPRSIGYCQQQDLHLKTATVRESLLFSAMLRQPKNVPTSEKKKYVEEVIKILEMEPYADAVVGVAGEGLNVEQRKRLTIGVELVAKPKLLVFLDEPTSGLDSQTAWSICQLMRKLVNRGQAILCTIHQPSAILMQEFDRLLFLQKGGETVYFGELGDECSIMVDYFERNGAHKCPPNANPAEWMLEVVGAAPASHANKDYHQVWKDSKEYQEIQCELNRLERELKDHGNEDNEEGHKSYATDIFSQIVIVSHRFFQHYWRSPRYLWPKLFLTAFNEIFIGFTFFKEKRSLQGVQNQMLSTFVFCVIFNPILQQFLPVYVEQRNLYEARERPSRTFSWFTFIVSQIIVEIPWNFLAGTIAFFVYYYPVGFYRNASEANQLHERGALYWLFCTAFFVWVGSMAILANSFVEYAAEASNLALLCFAFSLAFNGVLVPPNKMPRFWIFMHRVSPLTYYIDSALSVGMANVGVKCSAYEYVQFKPPVNQNCGQYLNSYINSTGTGYLANPNATDQCSFCPISETNVYLETRGSYYKHRWRNYGIFLCFIAFDYVAAIFLYWLARVPKGNRVSKKIK</sequence>
<feature type="transmembrane region" description="Helical" evidence="12">
    <location>
        <begin position="531"/>
        <end position="551"/>
    </location>
</feature>
<dbReference type="PROSITE" id="PS00211">
    <property type="entry name" value="ABC_TRANSPORTER_1"/>
    <property type="match status" value="1"/>
</dbReference>
<organism evidence="14 15">
    <name type="scientific">Zygosaccharomyces rouxii</name>
    <dbReference type="NCBI Taxonomy" id="4956"/>
    <lineage>
        <taxon>Eukaryota</taxon>
        <taxon>Fungi</taxon>
        <taxon>Dikarya</taxon>
        <taxon>Ascomycota</taxon>
        <taxon>Saccharomycotina</taxon>
        <taxon>Saccharomycetes</taxon>
        <taxon>Saccharomycetales</taxon>
        <taxon>Saccharomycetaceae</taxon>
        <taxon>Zygosaccharomyces</taxon>
    </lineage>
</organism>
<feature type="domain" description="ABC transporter" evidence="13">
    <location>
        <begin position="850"/>
        <end position="1092"/>
    </location>
</feature>
<keyword evidence="3" id="KW-0813">Transport</keyword>
<dbReference type="InterPro" id="IPR017871">
    <property type="entry name" value="ABC_transporter-like_CS"/>
</dbReference>
<dbReference type="InterPro" id="IPR029481">
    <property type="entry name" value="ABC_trans_N"/>
</dbReference>
<comment type="caution">
    <text evidence="14">The sequence shown here is derived from an EMBL/GenBank/DDBJ whole genome shotgun (WGS) entry which is preliminary data.</text>
</comment>
<name>A0A1Q3AE93_ZYGRO</name>
<dbReference type="FunFam" id="3.40.50.300:FF:000054">
    <property type="entry name" value="ABC multidrug transporter atrF"/>
    <property type="match status" value="1"/>
</dbReference>
<dbReference type="PROSITE" id="PS50893">
    <property type="entry name" value="ABC_TRANSPORTER_2"/>
    <property type="match status" value="2"/>
</dbReference>
<gene>
    <name evidence="14" type="ORF">ZYGR_0AK05100</name>
</gene>
<evidence type="ECO:0000256" key="7">
    <source>
        <dbReference type="ARBA" id="ARBA00022840"/>
    </source>
</evidence>
<dbReference type="InterPro" id="IPR010929">
    <property type="entry name" value="PDR_CDR_ABC"/>
</dbReference>
<reference evidence="14 15" key="1">
    <citation type="submission" date="2016-08" db="EMBL/GenBank/DDBJ databases">
        <title>Draft genome sequence of allopolyploid Zygosaccharomyces rouxii.</title>
        <authorList>
            <person name="Watanabe J."/>
            <person name="Uehara K."/>
            <person name="Mogi Y."/>
            <person name="Tsukioka Y."/>
        </authorList>
    </citation>
    <scope>NUCLEOTIDE SEQUENCE [LARGE SCALE GENOMIC DNA]</scope>
    <source>
        <strain evidence="14 15">NBRC 110957</strain>
    </source>
</reference>
<evidence type="ECO:0000256" key="5">
    <source>
        <dbReference type="ARBA" id="ARBA00022737"/>
    </source>
</evidence>
<dbReference type="NCBIfam" id="TIGR00956">
    <property type="entry name" value="3a01205"/>
    <property type="match status" value="1"/>
</dbReference>
<feature type="domain" description="ABC transporter" evidence="13">
    <location>
        <begin position="139"/>
        <end position="388"/>
    </location>
</feature>
<dbReference type="CDD" id="cd03233">
    <property type="entry name" value="ABCG_PDR_domain1"/>
    <property type="match status" value="1"/>
</dbReference>
<evidence type="ECO:0000256" key="1">
    <source>
        <dbReference type="ARBA" id="ARBA00004141"/>
    </source>
</evidence>
<feature type="transmembrane region" description="Helical" evidence="12">
    <location>
        <begin position="613"/>
        <end position="632"/>
    </location>
</feature>
<feature type="transmembrane region" description="Helical" evidence="12">
    <location>
        <begin position="1459"/>
        <end position="1480"/>
    </location>
</feature>
<evidence type="ECO:0000313" key="14">
    <source>
        <dbReference type="EMBL" id="GAV54008.1"/>
    </source>
</evidence>
<dbReference type="Pfam" id="PF01061">
    <property type="entry name" value="ABC2_membrane"/>
    <property type="match status" value="2"/>
</dbReference>
<evidence type="ECO:0000256" key="10">
    <source>
        <dbReference type="SAM" id="Coils"/>
    </source>
</evidence>
<evidence type="ECO:0000256" key="8">
    <source>
        <dbReference type="ARBA" id="ARBA00022989"/>
    </source>
</evidence>
<feature type="transmembrane region" description="Helical" evidence="12">
    <location>
        <begin position="750"/>
        <end position="770"/>
    </location>
</feature>
<keyword evidence="10" id="KW-0175">Coiled coil</keyword>
<dbReference type="Pfam" id="PF19055">
    <property type="entry name" value="ABC2_membrane_7"/>
    <property type="match status" value="1"/>
</dbReference>
<comment type="subcellular location">
    <subcellularLocation>
        <location evidence="1">Membrane</location>
        <topology evidence="1">Multi-pass membrane protein</topology>
    </subcellularLocation>
</comment>
<keyword evidence="9 12" id="KW-0472">Membrane</keyword>
<feature type="transmembrane region" description="Helical" evidence="12">
    <location>
        <begin position="1336"/>
        <end position="1355"/>
    </location>
</feature>
<dbReference type="InterPro" id="IPR003593">
    <property type="entry name" value="AAA+_ATPase"/>
</dbReference>
<feature type="coiled-coil region" evidence="10">
    <location>
        <begin position="1125"/>
        <end position="1152"/>
    </location>
</feature>
<dbReference type="InterPro" id="IPR034003">
    <property type="entry name" value="ABCG_PDR_2"/>
</dbReference>
<keyword evidence="7" id="KW-0067">ATP-binding</keyword>
<protein>
    <recommendedName>
        <fullName evidence="13">ABC transporter domain-containing protein</fullName>
    </recommendedName>
</protein>
<dbReference type="InterPro" id="IPR003439">
    <property type="entry name" value="ABC_transporter-like_ATP-bd"/>
</dbReference>
<evidence type="ECO:0000313" key="15">
    <source>
        <dbReference type="Proteomes" id="UP000187013"/>
    </source>
</evidence>
<dbReference type="PANTHER" id="PTHR19241">
    <property type="entry name" value="ATP-BINDING CASSETTE TRANSPORTER"/>
    <property type="match status" value="1"/>
</dbReference>
<evidence type="ECO:0000256" key="12">
    <source>
        <dbReference type="SAM" id="Phobius"/>
    </source>
</evidence>
<keyword evidence="6" id="KW-0547">Nucleotide-binding</keyword>
<dbReference type="Pfam" id="PF14510">
    <property type="entry name" value="ABC_trans_N"/>
    <property type="match status" value="1"/>
</dbReference>
<keyword evidence="8 12" id="KW-1133">Transmembrane helix</keyword>
<feature type="transmembrane region" description="Helical" evidence="12">
    <location>
        <begin position="1307"/>
        <end position="1330"/>
    </location>
</feature>
<dbReference type="Gene3D" id="3.40.50.300">
    <property type="entry name" value="P-loop containing nucleotide triphosphate hydrolases"/>
    <property type="match status" value="2"/>
</dbReference>
<dbReference type="GO" id="GO:0005524">
    <property type="term" value="F:ATP binding"/>
    <property type="evidence" value="ECO:0007669"/>
    <property type="project" value="UniProtKB-KW"/>
</dbReference>
<dbReference type="Proteomes" id="UP000187013">
    <property type="component" value="Unassembled WGS sequence"/>
</dbReference>
<dbReference type="GO" id="GO:1990961">
    <property type="term" value="P:xenobiotic detoxification by transmembrane export across the plasma membrane"/>
    <property type="evidence" value="ECO:0007669"/>
    <property type="project" value="InterPro"/>
</dbReference>
<feature type="transmembrane region" description="Helical" evidence="12">
    <location>
        <begin position="1257"/>
        <end position="1286"/>
    </location>
</feature>
<dbReference type="InterPro" id="IPR043926">
    <property type="entry name" value="ABCG_dom"/>
</dbReference>
<feature type="region of interest" description="Disordered" evidence="11">
    <location>
        <begin position="1"/>
        <end position="23"/>
    </location>
</feature>
<dbReference type="FunFam" id="3.40.50.300:FF:001262">
    <property type="entry name" value="ABC transporter CDR4"/>
    <property type="match status" value="1"/>
</dbReference>
<dbReference type="OrthoDB" id="245989at2759"/>
<evidence type="ECO:0000256" key="11">
    <source>
        <dbReference type="SAM" id="MobiDB-lite"/>
    </source>
</evidence>
<dbReference type="Pfam" id="PF06422">
    <property type="entry name" value="PDR_CDR"/>
    <property type="match status" value="1"/>
</dbReference>
<dbReference type="InterPro" id="IPR034001">
    <property type="entry name" value="ABCG_PDR_1"/>
</dbReference>
<accession>A0A1Q3AE93</accession>
<feature type="transmembrane region" description="Helical" evidence="12">
    <location>
        <begin position="644"/>
        <end position="663"/>
    </location>
</feature>
<comment type="similarity">
    <text evidence="2">Belongs to the ABC transporter superfamily. ABCG family. PDR (TC 3.A.1.205) subfamily.</text>
</comment>
<proteinExistence type="inferred from homology"/>
<dbReference type="SMART" id="SM00382">
    <property type="entry name" value="AAA"/>
    <property type="match status" value="2"/>
</dbReference>
<dbReference type="CDD" id="cd03232">
    <property type="entry name" value="ABCG_PDR_domain2"/>
    <property type="match status" value="1"/>
</dbReference>
<dbReference type="EMBL" id="BDGX01000037">
    <property type="protein sequence ID" value="GAV54008.1"/>
    <property type="molecule type" value="Genomic_DNA"/>
</dbReference>
<feature type="transmembrane region" description="Helical" evidence="12">
    <location>
        <begin position="578"/>
        <end position="601"/>
    </location>
</feature>
<dbReference type="Pfam" id="PF00005">
    <property type="entry name" value="ABC_tran"/>
    <property type="match status" value="2"/>
</dbReference>
<evidence type="ECO:0000256" key="6">
    <source>
        <dbReference type="ARBA" id="ARBA00022741"/>
    </source>
</evidence>
<dbReference type="GO" id="GO:0016020">
    <property type="term" value="C:membrane"/>
    <property type="evidence" value="ECO:0007669"/>
    <property type="project" value="UniProtKB-SubCell"/>
</dbReference>
<dbReference type="InterPro" id="IPR005285">
    <property type="entry name" value="Drug-R_PDR/CDR"/>
</dbReference>
<feature type="transmembrane region" description="Helical" evidence="12">
    <location>
        <begin position="498"/>
        <end position="519"/>
    </location>
</feature>
<dbReference type="InterPro" id="IPR027417">
    <property type="entry name" value="P-loop_NTPase"/>
</dbReference>
<dbReference type="SUPFAM" id="SSF52540">
    <property type="entry name" value="P-loop containing nucleoside triphosphate hydrolases"/>
    <property type="match status" value="2"/>
</dbReference>
<feature type="transmembrane region" description="Helical" evidence="12">
    <location>
        <begin position="1186"/>
        <end position="1206"/>
    </location>
</feature>
<feature type="transmembrane region" description="Helical" evidence="12">
    <location>
        <begin position="1218"/>
        <end position="1237"/>
    </location>
</feature>